<dbReference type="Pfam" id="PF01520">
    <property type="entry name" value="Amidase_3"/>
    <property type="match status" value="1"/>
</dbReference>
<protein>
    <submittedName>
        <fullName evidence="3">N-acetylmuramoyl-L-alanine amidase</fullName>
    </submittedName>
</protein>
<dbReference type="SMART" id="SM00646">
    <property type="entry name" value="Ami_3"/>
    <property type="match status" value="1"/>
</dbReference>
<comment type="caution">
    <text evidence="3">The sequence shown here is derived from an EMBL/GenBank/DDBJ whole genome shotgun (WGS) entry which is preliminary data.</text>
</comment>
<dbReference type="EMBL" id="JABEYB010000002">
    <property type="protein sequence ID" value="NNU74916.1"/>
    <property type="molecule type" value="Genomic_DNA"/>
</dbReference>
<dbReference type="GO" id="GO:0009253">
    <property type="term" value="P:peptidoglycan catabolic process"/>
    <property type="evidence" value="ECO:0007669"/>
    <property type="project" value="InterPro"/>
</dbReference>
<evidence type="ECO:0000313" key="3">
    <source>
        <dbReference type="EMBL" id="NNU74916.1"/>
    </source>
</evidence>
<dbReference type="RefSeq" id="WP_171295750.1">
    <property type="nucleotide sequence ID" value="NZ_CP087098.1"/>
</dbReference>
<sequence length="219" mass="23617">MNQVKSSDGKFLPSEVRMDFTTVNLALVNKYKIVLDAGHGGDDSGAIGPTGVYESTVNLAITLKVGTILNKNGVDTVYTRTTNDIPYSDDETKNLQYRCDISNAAKPNYFVCIHANAFDIEAANGTETYYYGGSAAGEKLAQAVQTEIIKATGKVDRGIKVPNYYVLNHTNAAAILIETLFITNPTEESLLASNSYQDLLAKAIATGILKTLGITNITY</sequence>
<dbReference type="GO" id="GO:0008745">
    <property type="term" value="F:N-acetylmuramoyl-L-alanine amidase activity"/>
    <property type="evidence" value="ECO:0007669"/>
    <property type="project" value="InterPro"/>
</dbReference>
<proteinExistence type="predicted"/>
<name>A0A7Y3ST73_9CLOT</name>
<gene>
    <name evidence="3" type="ORF">HLQ16_03080</name>
</gene>
<organism evidence="3 4">
    <name type="scientific">Clostridium estertheticum</name>
    <dbReference type="NCBI Taxonomy" id="238834"/>
    <lineage>
        <taxon>Bacteria</taxon>
        <taxon>Bacillati</taxon>
        <taxon>Bacillota</taxon>
        <taxon>Clostridia</taxon>
        <taxon>Eubacteriales</taxon>
        <taxon>Clostridiaceae</taxon>
        <taxon>Clostridium</taxon>
    </lineage>
</organism>
<dbReference type="AlphaFoldDB" id="A0A7Y3ST73"/>
<dbReference type="GO" id="GO:0030288">
    <property type="term" value="C:outer membrane-bounded periplasmic space"/>
    <property type="evidence" value="ECO:0007669"/>
    <property type="project" value="TreeGrafter"/>
</dbReference>
<reference evidence="3 4" key="1">
    <citation type="submission" date="2020-05" db="EMBL/GenBank/DDBJ databases">
        <title>Complete genome of Clostridium estertheticum subspecies estertheticum, isolated from Vacuum packed lamb meat from New Zealand imported to Switzerland.</title>
        <authorList>
            <person name="Wambui J."/>
            <person name="Stevens M.J.A."/>
            <person name="Stephan R."/>
        </authorList>
    </citation>
    <scope>NUCLEOTIDE SEQUENCE [LARGE SCALE GENOMIC DNA]</scope>
    <source>
        <strain evidence="3 4">CEST001</strain>
    </source>
</reference>
<dbReference type="InterPro" id="IPR002508">
    <property type="entry name" value="MurNAc-LAA_cat"/>
</dbReference>
<dbReference type="Gene3D" id="3.40.630.40">
    <property type="entry name" value="Zn-dependent exopeptidases"/>
    <property type="match status" value="1"/>
</dbReference>
<dbReference type="CDD" id="cd02696">
    <property type="entry name" value="MurNAc-LAA"/>
    <property type="match status" value="1"/>
</dbReference>
<keyword evidence="1" id="KW-0378">Hydrolase</keyword>
<accession>A0A7Y3ST73</accession>
<dbReference type="InterPro" id="IPR050695">
    <property type="entry name" value="N-acetylmuramoyl_amidase_3"/>
</dbReference>
<evidence type="ECO:0000256" key="1">
    <source>
        <dbReference type="ARBA" id="ARBA00022801"/>
    </source>
</evidence>
<dbReference type="PANTHER" id="PTHR30404:SF0">
    <property type="entry name" value="N-ACETYLMURAMOYL-L-ALANINE AMIDASE AMIC"/>
    <property type="match status" value="1"/>
</dbReference>
<evidence type="ECO:0000259" key="2">
    <source>
        <dbReference type="SMART" id="SM00646"/>
    </source>
</evidence>
<dbReference type="PANTHER" id="PTHR30404">
    <property type="entry name" value="N-ACETYLMURAMOYL-L-ALANINE AMIDASE"/>
    <property type="match status" value="1"/>
</dbReference>
<evidence type="ECO:0000313" key="4">
    <source>
        <dbReference type="Proteomes" id="UP000531659"/>
    </source>
</evidence>
<feature type="domain" description="MurNAc-LAA" evidence="2">
    <location>
        <begin position="99"/>
        <end position="209"/>
    </location>
</feature>
<dbReference type="Proteomes" id="UP000531659">
    <property type="component" value="Unassembled WGS sequence"/>
</dbReference>
<dbReference type="SUPFAM" id="SSF53187">
    <property type="entry name" value="Zn-dependent exopeptidases"/>
    <property type="match status" value="1"/>
</dbReference>